<evidence type="ECO:0000313" key="5">
    <source>
        <dbReference type="Proteomes" id="UP000688137"/>
    </source>
</evidence>
<feature type="compositionally biased region" description="Basic and acidic residues" evidence="2">
    <location>
        <begin position="18"/>
        <end position="31"/>
    </location>
</feature>
<protein>
    <recommendedName>
        <fullName evidence="3">Growth arrest-specific protein 8 domain-containing protein</fullName>
    </recommendedName>
</protein>
<dbReference type="Proteomes" id="UP000688137">
    <property type="component" value="Unassembled WGS sequence"/>
</dbReference>
<dbReference type="GO" id="GO:0005874">
    <property type="term" value="C:microtubule"/>
    <property type="evidence" value="ECO:0007669"/>
    <property type="project" value="TreeGrafter"/>
</dbReference>
<comment type="caution">
    <text evidence="4">The sequence shown here is derived from an EMBL/GenBank/DDBJ whole genome shotgun (WGS) entry which is preliminary data.</text>
</comment>
<keyword evidence="1" id="KW-0175">Coiled coil</keyword>
<dbReference type="GO" id="GO:0031267">
    <property type="term" value="F:small GTPase binding"/>
    <property type="evidence" value="ECO:0007669"/>
    <property type="project" value="InterPro"/>
</dbReference>
<dbReference type="AlphaFoldDB" id="A0A8S1PP85"/>
<feature type="region of interest" description="Disordered" evidence="2">
    <location>
        <begin position="1"/>
        <end position="31"/>
    </location>
</feature>
<feature type="coiled-coil region" evidence="1">
    <location>
        <begin position="178"/>
        <end position="230"/>
    </location>
</feature>
<dbReference type="InterPro" id="IPR025593">
    <property type="entry name" value="GAS8_dom"/>
</dbReference>
<name>A0A8S1PP85_PARPR</name>
<feature type="coiled-coil region" evidence="1">
    <location>
        <begin position="258"/>
        <end position="344"/>
    </location>
</feature>
<dbReference type="GO" id="GO:0005794">
    <property type="term" value="C:Golgi apparatus"/>
    <property type="evidence" value="ECO:0007669"/>
    <property type="project" value="TreeGrafter"/>
</dbReference>
<evidence type="ECO:0000259" key="3">
    <source>
        <dbReference type="Pfam" id="PF13851"/>
    </source>
</evidence>
<dbReference type="PANTHER" id="PTHR31543:SF1">
    <property type="entry name" value="HECT DOMAIN-CONTAINING PROTEIN"/>
    <property type="match status" value="1"/>
</dbReference>
<proteinExistence type="predicted"/>
<dbReference type="PANTHER" id="PTHR31543">
    <property type="entry name" value="DYNEIN REGULATORY COMPLEX SUBUNIT 4"/>
    <property type="match status" value="1"/>
</dbReference>
<sequence>MSKNKPKPADAKPQLSKAELEAQNKAKQVNDVENEAFKKQMREEIRLLKTDIDAEEKLLSQYQQEREKINYNWIIAKKELDDKKSDFINKEREIQDLKENHFMQLNLYKQKIKHLLFQNQDQQSDLRKDVEVTLKQLEDDHRMKDRELKTDIRSLKVQQKEADLAQNDYMFALKTEYDRQATQLRQNFERQANDLKEKYHLKMEKLRREMEEARNNLIKILQEKKDLRIQQLTKEHSKKYTEIKNYYSDITATNLDMIKSLKNEITDHQKKEEKDKKLLQSIENESKNLNEPLKAIKEEIKFLIKEKEEQAQVVQQKEQLKLKIDELEKKFRNLEYEYEVKLQHFQYMEREKKSLEDKFNLTIQSIQQKTGLQNLILEKKTSAIQEELEIKELQLNQVLQGANIDQNTINIITRQYQEIDVQKSAQIAELQQQLTQIRKAHSHMVKAYDGKLAEFVIPVEELGFDPLVPTFTE</sequence>
<dbReference type="InterPro" id="IPR039308">
    <property type="entry name" value="GAS8"/>
</dbReference>
<dbReference type="OMA" id="MKHLQYE"/>
<reference evidence="4" key="1">
    <citation type="submission" date="2021-01" db="EMBL/GenBank/DDBJ databases">
        <authorList>
            <consortium name="Genoscope - CEA"/>
            <person name="William W."/>
        </authorList>
    </citation>
    <scope>NUCLEOTIDE SEQUENCE</scope>
</reference>
<gene>
    <name evidence="4" type="ORF">PPRIM_AZ9-3.1.T1230098</name>
</gene>
<dbReference type="GO" id="GO:0048870">
    <property type="term" value="P:cell motility"/>
    <property type="evidence" value="ECO:0007669"/>
    <property type="project" value="InterPro"/>
</dbReference>
<evidence type="ECO:0000313" key="4">
    <source>
        <dbReference type="EMBL" id="CAD8104268.1"/>
    </source>
</evidence>
<evidence type="ECO:0000256" key="1">
    <source>
        <dbReference type="SAM" id="Coils"/>
    </source>
</evidence>
<organism evidence="4 5">
    <name type="scientific">Paramecium primaurelia</name>
    <dbReference type="NCBI Taxonomy" id="5886"/>
    <lineage>
        <taxon>Eukaryota</taxon>
        <taxon>Sar</taxon>
        <taxon>Alveolata</taxon>
        <taxon>Ciliophora</taxon>
        <taxon>Intramacronucleata</taxon>
        <taxon>Oligohymenophorea</taxon>
        <taxon>Peniculida</taxon>
        <taxon>Parameciidae</taxon>
        <taxon>Paramecium</taxon>
    </lineage>
</organism>
<keyword evidence="5" id="KW-1185">Reference proteome</keyword>
<dbReference type="GO" id="GO:0031514">
    <property type="term" value="C:motile cilium"/>
    <property type="evidence" value="ECO:0007669"/>
    <property type="project" value="InterPro"/>
</dbReference>
<accession>A0A8S1PP85</accession>
<dbReference type="Pfam" id="PF13851">
    <property type="entry name" value="GAS"/>
    <property type="match status" value="1"/>
</dbReference>
<evidence type="ECO:0000256" key="2">
    <source>
        <dbReference type="SAM" id="MobiDB-lite"/>
    </source>
</evidence>
<dbReference type="GO" id="GO:0008017">
    <property type="term" value="F:microtubule binding"/>
    <property type="evidence" value="ECO:0007669"/>
    <property type="project" value="InterPro"/>
</dbReference>
<feature type="domain" description="Growth arrest-specific protein 8" evidence="3">
    <location>
        <begin position="231"/>
        <end position="430"/>
    </location>
</feature>
<dbReference type="EMBL" id="CAJJDM010000126">
    <property type="protein sequence ID" value="CAD8104268.1"/>
    <property type="molecule type" value="Genomic_DNA"/>
</dbReference>